<dbReference type="InterPro" id="IPR051362">
    <property type="entry name" value="WD_repeat_creC_regulators"/>
</dbReference>
<dbReference type="PANTHER" id="PTHR14107:SF16">
    <property type="entry name" value="AT02583P"/>
    <property type="match status" value="1"/>
</dbReference>
<dbReference type="PANTHER" id="PTHR14107">
    <property type="entry name" value="WD REPEAT PROTEIN"/>
    <property type="match status" value="1"/>
</dbReference>
<dbReference type="GO" id="GO:0005634">
    <property type="term" value="C:nucleus"/>
    <property type="evidence" value="ECO:0007669"/>
    <property type="project" value="TreeGrafter"/>
</dbReference>
<dbReference type="PROSITE" id="PS50082">
    <property type="entry name" value="WD_REPEATS_2"/>
    <property type="match status" value="1"/>
</dbReference>
<feature type="region of interest" description="Disordered" evidence="4">
    <location>
        <begin position="72"/>
        <end position="178"/>
    </location>
</feature>
<feature type="repeat" description="WD" evidence="3">
    <location>
        <begin position="439"/>
        <end position="470"/>
    </location>
</feature>
<dbReference type="GO" id="GO:0045013">
    <property type="term" value="P:carbon catabolite repression of transcription"/>
    <property type="evidence" value="ECO:0007669"/>
    <property type="project" value="TreeGrafter"/>
</dbReference>
<proteinExistence type="predicted"/>
<feature type="compositionally biased region" description="Polar residues" evidence="4">
    <location>
        <begin position="107"/>
        <end position="120"/>
    </location>
</feature>
<feature type="region of interest" description="Disordered" evidence="4">
    <location>
        <begin position="555"/>
        <end position="601"/>
    </location>
</feature>
<dbReference type="OrthoDB" id="3367at2759"/>
<evidence type="ECO:0000256" key="4">
    <source>
        <dbReference type="SAM" id="MobiDB-lite"/>
    </source>
</evidence>
<dbReference type="InterPro" id="IPR015943">
    <property type="entry name" value="WD40/YVTN_repeat-like_dom_sf"/>
</dbReference>
<keyword evidence="1 3" id="KW-0853">WD repeat</keyword>
<dbReference type="AlphaFoldDB" id="A0A5C3QN16"/>
<organism evidence="5 6">
    <name type="scientific">Pterulicium gracile</name>
    <dbReference type="NCBI Taxonomy" id="1884261"/>
    <lineage>
        <taxon>Eukaryota</taxon>
        <taxon>Fungi</taxon>
        <taxon>Dikarya</taxon>
        <taxon>Basidiomycota</taxon>
        <taxon>Agaricomycotina</taxon>
        <taxon>Agaricomycetes</taxon>
        <taxon>Agaricomycetidae</taxon>
        <taxon>Agaricales</taxon>
        <taxon>Pleurotineae</taxon>
        <taxon>Pterulaceae</taxon>
        <taxon>Pterulicium</taxon>
    </lineage>
</organism>
<dbReference type="InterPro" id="IPR001680">
    <property type="entry name" value="WD40_rpt"/>
</dbReference>
<keyword evidence="6" id="KW-1185">Reference proteome</keyword>
<evidence type="ECO:0000256" key="1">
    <source>
        <dbReference type="ARBA" id="ARBA00022574"/>
    </source>
</evidence>
<evidence type="ECO:0000256" key="3">
    <source>
        <dbReference type="PROSITE-ProRule" id="PRU00221"/>
    </source>
</evidence>
<dbReference type="SMART" id="SM00320">
    <property type="entry name" value="WD40"/>
    <property type="match status" value="5"/>
</dbReference>
<dbReference type="InterPro" id="IPR036322">
    <property type="entry name" value="WD40_repeat_dom_sf"/>
</dbReference>
<name>A0A5C3QN16_9AGAR</name>
<dbReference type="GO" id="GO:0032153">
    <property type="term" value="C:cell division site"/>
    <property type="evidence" value="ECO:0007669"/>
    <property type="project" value="TreeGrafter"/>
</dbReference>
<dbReference type="Pfam" id="PF00400">
    <property type="entry name" value="WD40"/>
    <property type="match status" value="1"/>
</dbReference>
<evidence type="ECO:0000256" key="2">
    <source>
        <dbReference type="ARBA" id="ARBA00022737"/>
    </source>
</evidence>
<reference evidence="5 6" key="1">
    <citation type="journal article" date="2019" name="Nat. Ecol. Evol.">
        <title>Megaphylogeny resolves global patterns of mushroom evolution.</title>
        <authorList>
            <person name="Varga T."/>
            <person name="Krizsan K."/>
            <person name="Foldi C."/>
            <person name="Dima B."/>
            <person name="Sanchez-Garcia M."/>
            <person name="Sanchez-Ramirez S."/>
            <person name="Szollosi G.J."/>
            <person name="Szarkandi J.G."/>
            <person name="Papp V."/>
            <person name="Albert L."/>
            <person name="Andreopoulos W."/>
            <person name="Angelini C."/>
            <person name="Antonin V."/>
            <person name="Barry K.W."/>
            <person name="Bougher N.L."/>
            <person name="Buchanan P."/>
            <person name="Buyck B."/>
            <person name="Bense V."/>
            <person name="Catcheside P."/>
            <person name="Chovatia M."/>
            <person name="Cooper J."/>
            <person name="Damon W."/>
            <person name="Desjardin D."/>
            <person name="Finy P."/>
            <person name="Geml J."/>
            <person name="Haridas S."/>
            <person name="Hughes K."/>
            <person name="Justo A."/>
            <person name="Karasinski D."/>
            <person name="Kautmanova I."/>
            <person name="Kiss B."/>
            <person name="Kocsube S."/>
            <person name="Kotiranta H."/>
            <person name="LaButti K.M."/>
            <person name="Lechner B.E."/>
            <person name="Liimatainen K."/>
            <person name="Lipzen A."/>
            <person name="Lukacs Z."/>
            <person name="Mihaltcheva S."/>
            <person name="Morgado L.N."/>
            <person name="Niskanen T."/>
            <person name="Noordeloos M.E."/>
            <person name="Ohm R.A."/>
            <person name="Ortiz-Santana B."/>
            <person name="Ovrebo C."/>
            <person name="Racz N."/>
            <person name="Riley R."/>
            <person name="Savchenko A."/>
            <person name="Shiryaev A."/>
            <person name="Soop K."/>
            <person name="Spirin V."/>
            <person name="Szebenyi C."/>
            <person name="Tomsovsky M."/>
            <person name="Tulloss R.E."/>
            <person name="Uehling J."/>
            <person name="Grigoriev I.V."/>
            <person name="Vagvolgyi C."/>
            <person name="Papp T."/>
            <person name="Martin F.M."/>
            <person name="Miettinen O."/>
            <person name="Hibbett D.S."/>
            <person name="Nagy L.G."/>
        </authorList>
    </citation>
    <scope>NUCLEOTIDE SEQUENCE [LARGE SCALE GENOMIC DNA]</scope>
    <source>
        <strain evidence="5 6">CBS 309.79</strain>
    </source>
</reference>
<evidence type="ECO:0000313" key="6">
    <source>
        <dbReference type="Proteomes" id="UP000305067"/>
    </source>
</evidence>
<dbReference type="Proteomes" id="UP000305067">
    <property type="component" value="Unassembled WGS sequence"/>
</dbReference>
<keyword evidence="2" id="KW-0677">Repeat</keyword>
<feature type="compositionally biased region" description="Basic and acidic residues" evidence="4">
    <location>
        <begin position="90"/>
        <end position="105"/>
    </location>
</feature>
<dbReference type="EMBL" id="ML178821">
    <property type="protein sequence ID" value="TFL02967.1"/>
    <property type="molecule type" value="Genomic_DNA"/>
</dbReference>
<sequence length="664" mass="71500">MSTTATTTATAQSPPAAGLIDSACFVAPEGVYSLTDEHKQPPSALTQPSLIGAAQYPTRLATVSIRYPAAPAASSRAPAPGFAQLLGAGSKKDKEKEKEKEKERLTVVTQTDGHSVSSSDDALDTAVDPNAAAASNLDPPTALFTDPALLTPATPSSASAAAGTPGSSGKRKSMIRPKQNIRTTSSTFITRVQNSEGFPKTLHARYAAGGEATFMFYNYGKTFMWVDVDAKNKEPLAKVTFSAFPTCHDVNRLTACPERIDLILGFSTGDLIWLDAMSSRYTRLNKQGAICASACTSVRWVPGSPTLFLASFANGAIVVFDREREDPTPGTQGTGSSNSWHDDIPEDEWNPIQDIYVTLPPWHPTSALSSPPTGQGSASANADSKATKHLLNPISHWRVSRRRIVDFAFSPDVKYVAAISEDGCLRVIDAVAEQLLACFSSYFGALTCLAWSPDGRLLLTGGQDDLLTIFAPWESRVVARCQGHSSFVVGVAFDEWRERGRGGYYRFGSVGEDCKLILWDFSSGALHRPKFHPTHQQRLSMSSTISLALRPVLSGSGRGSERGHHPTQHPQEANELGMMGGETDSPSEENPTPRFHPAPPRNEVAVVQPVLVKSIEPDLLTDIAFIPRGVLTSTKIGTIKLWVRPLPSSAGRKGEEKTRAERGR</sequence>
<dbReference type="GO" id="GO:0051286">
    <property type="term" value="C:cell tip"/>
    <property type="evidence" value="ECO:0007669"/>
    <property type="project" value="TreeGrafter"/>
</dbReference>
<evidence type="ECO:0000313" key="5">
    <source>
        <dbReference type="EMBL" id="TFL02967.1"/>
    </source>
</evidence>
<dbReference type="Gene3D" id="2.130.10.10">
    <property type="entry name" value="YVTN repeat-like/Quinoprotein amine dehydrogenase"/>
    <property type="match status" value="1"/>
</dbReference>
<accession>A0A5C3QN16</accession>
<feature type="compositionally biased region" description="Low complexity" evidence="4">
    <location>
        <begin position="151"/>
        <end position="168"/>
    </location>
</feature>
<protein>
    <submittedName>
        <fullName evidence="5">WD40-repeat-containing domain protein</fullName>
    </submittedName>
</protein>
<dbReference type="STRING" id="1884261.A0A5C3QN16"/>
<gene>
    <name evidence="5" type="ORF">BDV98DRAFT_565152</name>
</gene>
<dbReference type="SUPFAM" id="SSF50978">
    <property type="entry name" value="WD40 repeat-like"/>
    <property type="match status" value="1"/>
</dbReference>